<dbReference type="Pfam" id="PF00589">
    <property type="entry name" value="Phage_integrase"/>
    <property type="match status" value="1"/>
</dbReference>
<evidence type="ECO:0000313" key="7">
    <source>
        <dbReference type="Proteomes" id="UP001596414"/>
    </source>
</evidence>
<keyword evidence="2" id="KW-0233">DNA recombination</keyword>
<sequence>MPTEDFQKRIEQTTENIETSDVISEANKELLRDYKRDQMLNGLSEATLLKNLSRLKVLSENSDKPFNEMDKSDVKDLLEWVHSQDYTDETIDTYKTVMRGFWTWLNDGETPEEIDWIKLSNSNGNDTLPKDLLSKEDIEAQVEAAKNPRDRAFIYTLYETGARIGELIDLTVGDIEDRKHGKKVVIDGKTGSRRLPLVESVPYINQWLNEHPNPEKEAPLWCKIQQGGPDDKLGYRYIREKVLKKNMDRADIDKPSNPHHYRHSRASELATEMTEAQLCEWFGWVQGSDVPQRYVHLSGRDIDNTYDQMHGLYEPDEKEQQPDVIECPRCEELNQPEATFCMRCGFGLDQERADEFEAETDEDIKQDYQDIEPGADLADKLETLDSLMDDPDIKSFLEQKQ</sequence>
<accession>A0ABD5X918</accession>
<feature type="domain" description="Core-binding (CB)" evidence="5">
    <location>
        <begin position="18"/>
        <end position="106"/>
    </location>
</feature>
<dbReference type="GO" id="GO:0006310">
    <property type="term" value="P:DNA recombination"/>
    <property type="evidence" value="ECO:0007669"/>
    <property type="project" value="UniProtKB-KW"/>
</dbReference>
<evidence type="ECO:0000256" key="2">
    <source>
        <dbReference type="ARBA" id="ARBA00023172"/>
    </source>
</evidence>
<dbReference type="PROSITE" id="PS51900">
    <property type="entry name" value="CB"/>
    <property type="match status" value="1"/>
</dbReference>
<protein>
    <submittedName>
        <fullName evidence="6">Tyrosine-type recombinase/integrase</fullName>
    </submittedName>
</protein>
<keyword evidence="1 3" id="KW-0238">DNA-binding</keyword>
<comment type="caution">
    <text evidence="6">The sequence shown here is derived from an EMBL/GenBank/DDBJ whole genome shotgun (WGS) entry which is preliminary data.</text>
</comment>
<proteinExistence type="predicted"/>
<reference evidence="6 7" key="1">
    <citation type="journal article" date="2014" name="Int. J. Syst. Evol. Microbiol.">
        <title>Complete genome sequence of Corynebacterium casei LMG S-19264T (=DSM 44701T), isolated from a smear-ripened cheese.</title>
        <authorList>
            <consortium name="US DOE Joint Genome Institute (JGI-PGF)"/>
            <person name="Walter F."/>
            <person name="Albersmeier A."/>
            <person name="Kalinowski J."/>
            <person name="Ruckert C."/>
        </authorList>
    </citation>
    <scope>NUCLEOTIDE SEQUENCE [LARGE SCALE GENOMIC DNA]</scope>
    <source>
        <strain evidence="6 7">CGMCC 4.7215</strain>
    </source>
</reference>
<evidence type="ECO:0000259" key="5">
    <source>
        <dbReference type="PROSITE" id="PS51900"/>
    </source>
</evidence>
<dbReference type="PANTHER" id="PTHR30349">
    <property type="entry name" value="PHAGE INTEGRASE-RELATED"/>
    <property type="match status" value="1"/>
</dbReference>
<gene>
    <name evidence="6" type="ORF">ACFQJ7_17025</name>
</gene>
<dbReference type="InterPro" id="IPR011010">
    <property type="entry name" value="DNA_brk_join_enz"/>
</dbReference>
<dbReference type="Proteomes" id="UP001596414">
    <property type="component" value="Unassembled WGS sequence"/>
</dbReference>
<evidence type="ECO:0000256" key="3">
    <source>
        <dbReference type="PROSITE-ProRule" id="PRU01248"/>
    </source>
</evidence>
<dbReference type="InterPro" id="IPR002104">
    <property type="entry name" value="Integrase_catalytic"/>
</dbReference>
<dbReference type="PANTHER" id="PTHR30349:SF87">
    <property type="entry name" value="TRANSPOSASE A"/>
    <property type="match status" value="1"/>
</dbReference>
<organism evidence="6 7">
    <name type="scientific">Halovenus rubra</name>
    <dbReference type="NCBI Taxonomy" id="869890"/>
    <lineage>
        <taxon>Archaea</taxon>
        <taxon>Methanobacteriati</taxon>
        <taxon>Methanobacteriota</taxon>
        <taxon>Stenosarchaea group</taxon>
        <taxon>Halobacteria</taxon>
        <taxon>Halobacteriales</taxon>
        <taxon>Haloarculaceae</taxon>
        <taxon>Halovenus</taxon>
    </lineage>
</organism>
<dbReference type="Gene3D" id="1.10.443.10">
    <property type="entry name" value="Intergrase catalytic core"/>
    <property type="match status" value="1"/>
</dbReference>
<dbReference type="InterPro" id="IPR050090">
    <property type="entry name" value="Tyrosine_recombinase_XerCD"/>
</dbReference>
<dbReference type="RefSeq" id="WP_267635765.1">
    <property type="nucleotide sequence ID" value="NZ_JAODIY010000001.1"/>
</dbReference>
<name>A0ABD5X918_9EURY</name>
<dbReference type="InterPro" id="IPR013762">
    <property type="entry name" value="Integrase-like_cat_sf"/>
</dbReference>
<dbReference type="GO" id="GO:0003677">
    <property type="term" value="F:DNA binding"/>
    <property type="evidence" value="ECO:0007669"/>
    <property type="project" value="UniProtKB-UniRule"/>
</dbReference>
<dbReference type="EMBL" id="JBHSZQ010000051">
    <property type="protein sequence ID" value="MFC7127700.1"/>
    <property type="molecule type" value="Genomic_DNA"/>
</dbReference>
<dbReference type="PROSITE" id="PS51898">
    <property type="entry name" value="TYR_RECOMBINASE"/>
    <property type="match status" value="1"/>
</dbReference>
<evidence type="ECO:0000256" key="1">
    <source>
        <dbReference type="ARBA" id="ARBA00023125"/>
    </source>
</evidence>
<feature type="domain" description="Tyr recombinase" evidence="4">
    <location>
        <begin position="127"/>
        <end position="307"/>
    </location>
</feature>
<dbReference type="SUPFAM" id="SSF56349">
    <property type="entry name" value="DNA breaking-rejoining enzymes"/>
    <property type="match status" value="1"/>
</dbReference>
<evidence type="ECO:0000259" key="4">
    <source>
        <dbReference type="PROSITE" id="PS51898"/>
    </source>
</evidence>
<dbReference type="InterPro" id="IPR044068">
    <property type="entry name" value="CB"/>
</dbReference>
<evidence type="ECO:0000313" key="6">
    <source>
        <dbReference type="EMBL" id="MFC7127700.1"/>
    </source>
</evidence>
<dbReference type="AlphaFoldDB" id="A0ABD5X918"/>
<dbReference type="CDD" id="cd00397">
    <property type="entry name" value="DNA_BRE_C"/>
    <property type="match status" value="1"/>
</dbReference>